<evidence type="ECO:0000313" key="7">
    <source>
        <dbReference type="Proteomes" id="UP001595379"/>
    </source>
</evidence>
<dbReference type="PANTHER" id="PTHR43701">
    <property type="entry name" value="MEMBRANE TRANSPORTER PROTEIN MJ0441-RELATED"/>
    <property type="match status" value="1"/>
</dbReference>
<feature type="transmembrane region" description="Helical" evidence="5">
    <location>
        <begin position="71"/>
        <end position="88"/>
    </location>
</feature>
<proteinExistence type="inferred from homology"/>
<evidence type="ECO:0000256" key="4">
    <source>
        <dbReference type="ARBA" id="ARBA00023136"/>
    </source>
</evidence>
<dbReference type="PANTHER" id="PTHR43701:SF5">
    <property type="entry name" value="MEMBRANE TRANSPORTER PROTEIN-RELATED"/>
    <property type="match status" value="1"/>
</dbReference>
<evidence type="ECO:0000256" key="1">
    <source>
        <dbReference type="ARBA" id="ARBA00004141"/>
    </source>
</evidence>
<keyword evidence="7" id="KW-1185">Reference proteome</keyword>
<feature type="transmembrane region" description="Helical" evidence="5">
    <location>
        <begin position="94"/>
        <end position="112"/>
    </location>
</feature>
<evidence type="ECO:0000256" key="3">
    <source>
        <dbReference type="ARBA" id="ARBA00022989"/>
    </source>
</evidence>
<evidence type="ECO:0000256" key="5">
    <source>
        <dbReference type="RuleBase" id="RU363041"/>
    </source>
</evidence>
<keyword evidence="2 5" id="KW-0812">Transmembrane</keyword>
<dbReference type="Proteomes" id="UP001595379">
    <property type="component" value="Unassembled WGS sequence"/>
</dbReference>
<keyword evidence="4 5" id="KW-0472">Membrane</keyword>
<accession>A0ABV6ZVT6</accession>
<comment type="similarity">
    <text evidence="5">Belongs to the 4-toluene sulfonate uptake permease (TSUP) (TC 2.A.102) family.</text>
</comment>
<comment type="caution">
    <text evidence="6">The sequence shown here is derived from an EMBL/GenBank/DDBJ whole genome shotgun (WGS) entry which is preliminary data.</text>
</comment>
<keyword evidence="3 5" id="KW-1133">Transmembrane helix</keyword>
<feature type="transmembrane region" description="Helical" evidence="5">
    <location>
        <begin position="198"/>
        <end position="218"/>
    </location>
</feature>
<dbReference type="InterPro" id="IPR002781">
    <property type="entry name" value="TM_pro_TauE-like"/>
</dbReference>
<keyword evidence="5" id="KW-1003">Cell membrane</keyword>
<reference evidence="7" key="1">
    <citation type="journal article" date="2019" name="Int. J. Syst. Evol. Microbiol.">
        <title>The Global Catalogue of Microorganisms (GCM) 10K type strain sequencing project: providing services to taxonomists for standard genome sequencing and annotation.</title>
        <authorList>
            <consortium name="The Broad Institute Genomics Platform"/>
            <consortium name="The Broad Institute Genome Sequencing Center for Infectious Disease"/>
            <person name="Wu L."/>
            <person name="Ma J."/>
        </authorList>
    </citation>
    <scope>NUCLEOTIDE SEQUENCE [LARGE SCALE GENOMIC DNA]</scope>
    <source>
        <strain evidence="7">KCTC 52487</strain>
    </source>
</reference>
<dbReference type="InterPro" id="IPR051598">
    <property type="entry name" value="TSUP/Inactive_protease-like"/>
</dbReference>
<feature type="transmembrane region" description="Helical" evidence="5">
    <location>
        <begin position="38"/>
        <end position="59"/>
    </location>
</feature>
<sequence>MTLLLVAAFFATALLYASVGFGGGSTYSALLIISGVDYRILPAIALVCNVIVVTGGVVRFRAAGELPIRQLLPYLVTSVPAAWIGGRLPISETLFVGLLGGALLVSGIHLALQKEQSRSRSMSRIAIPAPVGMAIGGAIGLLSGLVGIGGGIFLAPILYALGWGTPRQIAGASSLFILANSIAGLAGQISKLQDLEILAMAVPYWPLPLAVLFGGQIGSWFASRRLSPSIIRRLTAALILYVAIRLLLRWLESF</sequence>
<feature type="transmembrane region" description="Helical" evidence="5">
    <location>
        <begin position="168"/>
        <end position="186"/>
    </location>
</feature>
<gene>
    <name evidence="6" type="ORF">ACFOOR_05140</name>
</gene>
<comment type="subcellular location">
    <subcellularLocation>
        <location evidence="5">Cell membrane</location>
        <topology evidence="5">Multi-pass membrane protein</topology>
    </subcellularLocation>
    <subcellularLocation>
        <location evidence="1">Membrane</location>
        <topology evidence="1">Multi-pass membrane protein</topology>
    </subcellularLocation>
</comment>
<evidence type="ECO:0000256" key="2">
    <source>
        <dbReference type="ARBA" id="ARBA00022692"/>
    </source>
</evidence>
<dbReference type="EMBL" id="JBHRSV010000004">
    <property type="protein sequence ID" value="MFC2925483.1"/>
    <property type="molecule type" value="Genomic_DNA"/>
</dbReference>
<feature type="transmembrane region" description="Helical" evidence="5">
    <location>
        <begin position="133"/>
        <end position="162"/>
    </location>
</feature>
<protein>
    <recommendedName>
        <fullName evidence="5">Probable membrane transporter protein</fullName>
    </recommendedName>
</protein>
<name>A0ABV6ZVT6_9PROT</name>
<feature type="transmembrane region" description="Helical" evidence="5">
    <location>
        <begin position="230"/>
        <end position="248"/>
    </location>
</feature>
<evidence type="ECO:0000313" key="6">
    <source>
        <dbReference type="EMBL" id="MFC2925483.1"/>
    </source>
</evidence>
<dbReference type="RefSeq" id="WP_343165448.1">
    <property type="nucleotide sequence ID" value="NZ_JBHRSV010000004.1"/>
</dbReference>
<dbReference type="Pfam" id="PF01925">
    <property type="entry name" value="TauE"/>
    <property type="match status" value="1"/>
</dbReference>
<organism evidence="6 7">
    <name type="scientific">Hyphobacterium vulgare</name>
    <dbReference type="NCBI Taxonomy" id="1736751"/>
    <lineage>
        <taxon>Bacteria</taxon>
        <taxon>Pseudomonadati</taxon>
        <taxon>Pseudomonadota</taxon>
        <taxon>Alphaproteobacteria</taxon>
        <taxon>Maricaulales</taxon>
        <taxon>Maricaulaceae</taxon>
        <taxon>Hyphobacterium</taxon>
    </lineage>
</organism>